<dbReference type="EMBL" id="VSSQ01139186">
    <property type="protein sequence ID" value="MPN61904.1"/>
    <property type="molecule type" value="Genomic_DNA"/>
</dbReference>
<sequence>MKKGRAAAVADGEYEEQEENIFDIGRYLHPQQRAHYHRNDEGRRHRAQRHALVFKAP</sequence>
<reference evidence="1" key="1">
    <citation type="submission" date="2019-08" db="EMBL/GenBank/DDBJ databases">
        <authorList>
            <person name="Kucharzyk K."/>
            <person name="Murdoch R.W."/>
            <person name="Higgins S."/>
            <person name="Loffler F."/>
        </authorList>
    </citation>
    <scope>NUCLEOTIDE SEQUENCE</scope>
</reference>
<evidence type="ECO:0000313" key="1">
    <source>
        <dbReference type="EMBL" id="MPN61904.1"/>
    </source>
</evidence>
<organism evidence="1">
    <name type="scientific">bioreactor metagenome</name>
    <dbReference type="NCBI Taxonomy" id="1076179"/>
    <lineage>
        <taxon>unclassified sequences</taxon>
        <taxon>metagenomes</taxon>
        <taxon>ecological metagenomes</taxon>
    </lineage>
</organism>
<comment type="caution">
    <text evidence="1">The sequence shown here is derived from an EMBL/GenBank/DDBJ whole genome shotgun (WGS) entry which is preliminary data.</text>
</comment>
<dbReference type="AlphaFoldDB" id="A0A645JNJ7"/>
<gene>
    <name evidence="1" type="ORF">SDC9_209650</name>
</gene>
<name>A0A645JNJ7_9ZZZZ</name>
<proteinExistence type="predicted"/>
<protein>
    <submittedName>
        <fullName evidence="1">Uncharacterized protein</fullName>
    </submittedName>
</protein>
<accession>A0A645JNJ7</accession>